<reference evidence="2" key="1">
    <citation type="submission" date="2024-02" db="EMBL/GenBank/DDBJ databases">
        <authorList>
            <consortium name="ELIXIR-Norway"/>
            <consortium name="Elixir Norway"/>
        </authorList>
    </citation>
    <scope>NUCLEOTIDE SEQUENCE</scope>
</reference>
<keyword evidence="1" id="KW-0812">Transmembrane</keyword>
<name>A0ABP0V6A3_9BRYO</name>
<feature type="transmembrane region" description="Helical" evidence="1">
    <location>
        <begin position="12"/>
        <end position="34"/>
    </location>
</feature>
<accession>A0ABP0V6A3</accession>
<evidence type="ECO:0000313" key="3">
    <source>
        <dbReference type="Proteomes" id="UP001497512"/>
    </source>
</evidence>
<dbReference type="InterPro" id="IPR055283">
    <property type="entry name" value="TAXIMIN_1/2"/>
</dbReference>
<keyword evidence="1" id="KW-1133">Transmembrane helix</keyword>
<dbReference type="Proteomes" id="UP001497512">
    <property type="component" value="Chromosome 9"/>
</dbReference>
<proteinExistence type="predicted"/>
<keyword evidence="3" id="KW-1185">Reference proteome</keyword>
<sequence>MCEEDCKPLGFLLGLPFMLLAFAFTLVGIVLWIITAPLACCCPCLICFTVLAKVALTLIKAPVSVMRWFTRKVPC</sequence>
<protein>
    <recommendedName>
        <fullName evidence="4">Signaling peptide TAXIMIN 1</fullName>
    </recommendedName>
</protein>
<gene>
    <name evidence="2" type="ORF">CSSPTR1EN2_LOCUS23549</name>
</gene>
<organism evidence="2 3">
    <name type="scientific">Sphagnum troendelagicum</name>
    <dbReference type="NCBI Taxonomy" id="128251"/>
    <lineage>
        <taxon>Eukaryota</taxon>
        <taxon>Viridiplantae</taxon>
        <taxon>Streptophyta</taxon>
        <taxon>Embryophyta</taxon>
        <taxon>Bryophyta</taxon>
        <taxon>Sphagnophytina</taxon>
        <taxon>Sphagnopsida</taxon>
        <taxon>Sphagnales</taxon>
        <taxon>Sphagnaceae</taxon>
        <taxon>Sphagnum</taxon>
    </lineage>
</organism>
<evidence type="ECO:0008006" key="4">
    <source>
        <dbReference type="Google" id="ProtNLM"/>
    </source>
</evidence>
<dbReference type="PANTHER" id="PTHR33834">
    <property type="entry name" value="SIGNALING PEPTIDE TAXIMIN 2"/>
    <property type="match status" value="1"/>
</dbReference>
<keyword evidence="1" id="KW-0472">Membrane</keyword>
<dbReference type="EMBL" id="OZ019901">
    <property type="protein sequence ID" value="CAK9237149.1"/>
    <property type="molecule type" value="Genomic_DNA"/>
</dbReference>
<dbReference type="PANTHER" id="PTHR33834:SF4">
    <property type="entry name" value="SIGNALING PEPTIDE TAXIMIN 2"/>
    <property type="match status" value="1"/>
</dbReference>
<evidence type="ECO:0000313" key="2">
    <source>
        <dbReference type="EMBL" id="CAK9237149.1"/>
    </source>
</evidence>
<evidence type="ECO:0000256" key="1">
    <source>
        <dbReference type="SAM" id="Phobius"/>
    </source>
</evidence>